<dbReference type="InterPro" id="IPR036770">
    <property type="entry name" value="Ankyrin_rpt-contain_sf"/>
</dbReference>
<dbReference type="Gene3D" id="1.25.40.20">
    <property type="entry name" value="Ankyrin repeat-containing domain"/>
    <property type="match status" value="1"/>
</dbReference>
<feature type="repeat" description="ANK" evidence="3">
    <location>
        <begin position="40"/>
        <end position="72"/>
    </location>
</feature>
<feature type="repeat" description="ANK" evidence="3">
    <location>
        <begin position="7"/>
        <end position="39"/>
    </location>
</feature>
<organism evidence="4 5">
    <name type="scientific">Pestalotiopsis fici (strain W106-1 / CGMCC3.15140)</name>
    <dbReference type="NCBI Taxonomy" id="1229662"/>
    <lineage>
        <taxon>Eukaryota</taxon>
        <taxon>Fungi</taxon>
        <taxon>Dikarya</taxon>
        <taxon>Ascomycota</taxon>
        <taxon>Pezizomycotina</taxon>
        <taxon>Sordariomycetes</taxon>
        <taxon>Xylariomycetidae</taxon>
        <taxon>Amphisphaeriales</taxon>
        <taxon>Sporocadaceae</taxon>
        <taxon>Pestalotiopsis</taxon>
    </lineage>
</organism>
<dbReference type="AlphaFoldDB" id="W3X6L4"/>
<protein>
    <submittedName>
        <fullName evidence="4">Uncharacterized protein</fullName>
    </submittedName>
</protein>
<dbReference type="SUPFAM" id="SSF48403">
    <property type="entry name" value="Ankyrin repeat"/>
    <property type="match status" value="1"/>
</dbReference>
<dbReference type="PANTHER" id="PTHR24193">
    <property type="entry name" value="ANKYRIN REPEAT PROTEIN"/>
    <property type="match status" value="1"/>
</dbReference>
<dbReference type="RefSeq" id="XP_007835117.1">
    <property type="nucleotide sequence ID" value="XM_007836926.1"/>
</dbReference>
<keyword evidence="2 3" id="KW-0040">ANK repeat</keyword>
<evidence type="ECO:0000256" key="1">
    <source>
        <dbReference type="ARBA" id="ARBA00022737"/>
    </source>
</evidence>
<dbReference type="KEGG" id="pfy:PFICI_08345"/>
<gene>
    <name evidence="4" type="ORF">PFICI_08345</name>
</gene>
<dbReference type="GO" id="GO:0000976">
    <property type="term" value="F:transcription cis-regulatory region binding"/>
    <property type="evidence" value="ECO:0007669"/>
    <property type="project" value="TreeGrafter"/>
</dbReference>
<dbReference type="Pfam" id="PF12796">
    <property type="entry name" value="Ank_2"/>
    <property type="match status" value="1"/>
</dbReference>
<dbReference type="InParanoid" id="W3X6L4"/>
<sequence length="239" mass="26417">MSYSNGQGWTPLHSATRFGHIVIIPLSLERGAEWSAVTRDGRFALQDAAWKGHSELVQQLLKNGADAMARDSSGQSALFYAIMSGLNKVFSMLLNHAPALNEVRDHSGSTALSVASRLGKFNMVEMLVSLPNTNLAFRDSLGRTALWWAQTQEHDSIAECIIRSAEVAGVSASPLGLPIGSRNFLIRNGNYCMICKGNIEFRSAFYLCRIFYDGRFLICSDCKRLRAHSTFKSHVLVPF</sequence>
<dbReference type="PRINTS" id="PR01415">
    <property type="entry name" value="ANKYRIN"/>
</dbReference>
<dbReference type="eggNOG" id="KOG0504">
    <property type="taxonomic scope" value="Eukaryota"/>
</dbReference>
<dbReference type="InterPro" id="IPR002110">
    <property type="entry name" value="Ankyrin_rpt"/>
</dbReference>
<proteinExistence type="predicted"/>
<dbReference type="GO" id="GO:0005634">
    <property type="term" value="C:nucleus"/>
    <property type="evidence" value="ECO:0007669"/>
    <property type="project" value="TreeGrafter"/>
</dbReference>
<keyword evidence="1" id="KW-0677">Repeat</keyword>
<dbReference type="GO" id="GO:0045944">
    <property type="term" value="P:positive regulation of transcription by RNA polymerase II"/>
    <property type="evidence" value="ECO:0007669"/>
    <property type="project" value="TreeGrafter"/>
</dbReference>
<dbReference type="GeneID" id="19273358"/>
<name>W3X6L4_PESFW</name>
<dbReference type="STRING" id="1229662.W3X6L4"/>
<dbReference type="PANTHER" id="PTHR24193:SF121">
    <property type="entry name" value="ADA2A-CONTAINING COMPLEX COMPONENT 3, ISOFORM D"/>
    <property type="match status" value="1"/>
</dbReference>
<dbReference type="HOGENOM" id="CLU_065646_0_0_1"/>
<dbReference type="EMBL" id="KI912113">
    <property type="protein sequence ID" value="ETS80816.1"/>
    <property type="molecule type" value="Genomic_DNA"/>
</dbReference>
<dbReference type="OrthoDB" id="426293at2759"/>
<evidence type="ECO:0000313" key="5">
    <source>
        <dbReference type="Proteomes" id="UP000030651"/>
    </source>
</evidence>
<evidence type="ECO:0000256" key="3">
    <source>
        <dbReference type="PROSITE-ProRule" id="PRU00023"/>
    </source>
</evidence>
<dbReference type="PROSITE" id="PS50088">
    <property type="entry name" value="ANK_REPEAT"/>
    <property type="match status" value="2"/>
</dbReference>
<evidence type="ECO:0000313" key="4">
    <source>
        <dbReference type="EMBL" id="ETS80816.1"/>
    </source>
</evidence>
<dbReference type="Proteomes" id="UP000030651">
    <property type="component" value="Unassembled WGS sequence"/>
</dbReference>
<dbReference type="SMART" id="SM00248">
    <property type="entry name" value="ANK"/>
    <property type="match status" value="4"/>
</dbReference>
<dbReference type="PROSITE" id="PS50297">
    <property type="entry name" value="ANK_REP_REGION"/>
    <property type="match status" value="2"/>
</dbReference>
<accession>W3X6L4</accession>
<keyword evidence="5" id="KW-1185">Reference proteome</keyword>
<dbReference type="InterPro" id="IPR050663">
    <property type="entry name" value="Ankyrin-SOCS_Box"/>
</dbReference>
<reference evidence="5" key="1">
    <citation type="journal article" date="2015" name="BMC Genomics">
        <title>Genomic and transcriptomic analysis of the endophytic fungus Pestalotiopsis fici reveals its lifestyle and high potential for synthesis of natural products.</title>
        <authorList>
            <person name="Wang X."/>
            <person name="Zhang X."/>
            <person name="Liu L."/>
            <person name="Xiang M."/>
            <person name="Wang W."/>
            <person name="Sun X."/>
            <person name="Che Y."/>
            <person name="Guo L."/>
            <person name="Liu G."/>
            <person name="Guo L."/>
            <person name="Wang C."/>
            <person name="Yin W.B."/>
            <person name="Stadler M."/>
            <person name="Zhang X."/>
            <person name="Liu X."/>
        </authorList>
    </citation>
    <scope>NUCLEOTIDE SEQUENCE [LARGE SCALE GENOMIC DNA]</scope>
    <source>
        <strain evidence="5">W106-1 / CGMCC3.15140</strain>
    </source>
</reference>
<evidence type="ECO:0000256" key="2">
    <source>
        <dbReference type="ARBA" id="ARBA00023043"/>
    </source>
</evidence>